<dbReference type="RefSeq" id="WP_367725965.1">
    <property type="nucleotide sequence ID" value="NZ_JBFOCI010000010.1"/>
</dbReference>
<sequence length="265" mass="28624">MSVRSILVATIIAGAIGFSLAGRDFSNDTSAEVPSSAAGSAKVVKVAKAKTASDGSTISGRASVIDGDTIEITGTRVRFNGIDAPETKQLCKDAKGKSYRCGQVASKALSTWLAKSRPVTCTFVEWDRYGRFVGDCYRADGASVAKWLVLEGHALDWPRHSGGLYASDQDEARASGKGIWQGEFEPPWEWRAAQQAPQQEVSSPPARLLSGSCAIKGNISKKGERIYHVPGQRFYDETVITKSKGERMFCSEGEARAAGWRRARQ</sequence>
<dbReference type="SUPFAM" id="SSF50199">
    <property type="entry name" value="Staphylococcal nuclease"/>
    <property type="match status" value="1"/>
</dbReference>
<dbReference type="PANTHER" id="PTHR12302:SF26">
    <property type="entry name" value="BLR1266 PROTEIN"/>
    <property type="match status" value="1"/>
</dbReference>
<dbReference type="Gene3D" id="2.40.50.90">
    <property type="match status" value="1"/>
</dbReference>
<dbReference type="Proteomes" id="UP001556196">
    <property type="component" value="Unassembled WGS sequence"/>
</dbReference>
<dbReference type="InterPro" id="IPR016071">
    <property type="entry name" value="Staphylococal_nuclease_OB-fold"/>
</dbReference>
<dbReference type="Pfam" id="PF00565">
    <property type="entry name" value="SNase"/>
    <property type="match status" value="1"/>
</dbReference>
<dbReference type="InterPro" id="IPR035437">
    <property type="entry name" value="SNase_OB-fold_sf"/>
</dbReference>
<keyword evidence="3" id="KW-1185">Reference proteome</keyword>
<evidence type="ECO:0000259" key="1">
    <source>
        <dbReference type="PROSITE" id="PS50830"/>
    </source>
</evidence>
<feature type="domain" description="TNase-like" evidence="1">
    <location>
        <begin position="64"/>
        <end position="182"/>
    </location>
</feature>
<gene>
    <name evidence="2" type="ORF">ABUE31_22255</name>
</gene>
<dbReference type="PROSITE" id="PS50830">
    <property type="entry name" value="TNASE_3"/>
    <property type="match status" value="1"/>
</dbReference>
<evidence type="ECO:0000313" key="2">
    <source>
        <dbReference type="EMBL" id="MEW9808722.1"/>
    </source>
</evidence>
<dbReference type="PANTHER" id="PTHR12302">
    <property type="entry name" value="EBNA2 BINDING PROTEIN P100"/>
    <property type="match status" value="1"/>
</dbReference>
<organism evidence="2 3">
    <name type="scientific">Mesorhizobium marinum</name>
    <dbReference type="NCBI Taxonomy" id="3228790"/>
    <lineage>
        <taxon>Bacteria</taxon>
        <taxon>Pseudomonadati</taxon>
        <taxon>Pseudomonadota</taxon>
        <taxon>Alphaproteobacteria</taxon>
        <taxon>Hyphomicrobiales</taxon>
        <taxon>Phyllobacteriaceae</taxon>
        <taxon>Mesorhizobium</taxon>
    </lineage>
</organism>
<protein>
    <submittedName>
        <fullName evidence="2">Thermonuclease family protein</fullName>
    </submittedName>
</protein>
<accession>A0ABV3R6Y2</accession>
<comment type="caution">
    <text evidence="2">The sequence shown here is derived from an EMBL/GenBank/DDBJ whole genome shotgun (WGS) entry which is preliminary data.</text>
</comment>
<proteinExistence type="predicted"/>
<dbReference type="EMBL" id="JBFOCI010000010">
    <property type="protein sequence ID" value="MEW9808722.1"/>
    <property type="molecule type" value="Genomic_DNA"/>
</dbReference>
<name>A0ABV3R6Y2_9HYPH</name>
<dbReference type="SMART" id="SM00318">
    <property type="entry name" value="SNc"/>
    <property type="match status" value="1"/>
</dbReference>
<evidence type="ECO:0000313" key="3">
    <source>
        <dbReference type="Proteomes" id="UP001556196"/>
    </source>
</evidence>
<reference evidence="2 3" key="1">
    <citation type="submission" date="2024-06" db="EMBL/GenBank/DDBJ databases">
        <authorList>
            <person name="Tuo L."/>
        </authorList>
    </citation>
    <scope>NUCLEOTIDE SEQUENCE [LARGE SCALE GENOMIC DNA]</scope>
    <source>
        <strain evidence="2 3">ZMM04-5</strain>
    </source>
</reference>